<organism evidence="2 3">
    <name type="scientific">Streptomyces luteolifulvus</name>
    <dbReference type="NCBI Taxonomy" id="2615112"/>
    <lineage>
        <taxon>Bacteria</taxon>
        <taxon>Bacillati</taxon>
        <taxon>Actinomycetota</taxon>
        <taxon>Actinomycetes</taxon>
        <taxon>Kitasatosporales</taxon>
        <taxon>Streptomycetaceae</taxon>
        <taxon>Streptomyces</taxon>
    </lineage>
</organism>
<sequence length="90" mass="8482">MAGLACVACCLLPVLIAAGVVGTGASVVVGWLPALAIALAAAAAGVWWFGKRRPSCSCRASVAGDSGCGCGKAEGPLKIGGPAGGQGLGT</sequence>
<accession>A0A6H9UPB1</accession>
<evidence type="ECO:0000313" key="2">
    <source>
        <dbReference type="EMBL" id="KAB1139972.1"/>
    </source>
</evidence>
<keyword evidence="1" id="KW-0472">Membrane</keyword>
<dbReference type="AlphaFoldDB" id="A0A6H9UPB1"/>
<feature type="transmembrane region" description="Helical" evidence="1">
    <location>
        <begin position="27"/>
        <end position="49"/>
    </location>
</feature>
<keyword evidence="3" id="KW-1185">Reference proteome</keyword>
<dbReference type="EMBL" id="VZRB01000049">
    <property type="protein sequence ID" value="KAB1139972.1"/>
    <property type="molecule type" value="Genomic_DNA"/>
</dbReference>
<comment type="caution">
    <text evidence="2">The sequence shown here is derived from an EMBL/GenBank/DDBJ whole genome shotgun (WGS) entry which is preliminary data.</text>
</comment>
<gene>
    <name evidence="2" type="ORF">F7R91_37955</name>
</gene>
<keyword evidence="1" id="KW-0812">Transmembrane</keyword>
<dbReference type="RefSeq" id="WP_150957871.1">
    <property type="nucleotide sequence ID" value="NZ_VZRB01000049.1"/>
</dbReference>
<name>A0A6H9UPB1_9ACTN</name>
<reference evidence="2 3" key="1">
    <citation type="submission" date="2019-09" db="EMBL/GenBank/DDBJ databases">
        <title>Screening of Novel Bioactive Compounds from Soil-Associated.</title>
        <authorList>
            <person name="Zhao S."/>
        </authorList>
    </citation>
    <scope>NUCLEOTIDE SEQUENCE [LARGE SCALE GENOMIC DNA]</scope>
    <source>
        <strain evidence="2 3">HIT-DPA4</strain>
    </source>
</reference>
<proteinExistence type="predicted"/>
<evidence type="ECO:0000256" key="1">
    <source>
        <dbReference type="SAM" id="Phobius"/>
    </source>
</evidence>
<dbReference type="Proteomes" id="UP000442707">
    <property type="component" value="Unassembled WGS sequence"/>
</dbReference>
<protein>
    <submittedName>
        <fullName evidence="2">Uncharacterized protein</fullName>
    </submittedName>
</protein>
<evidence type="ECO:0000313" key="3">
    <source>
        <dbReference type="Proteomes" id="UP000442707"/>
    </source>
</evidence>
<keyword evidence="1" id="KW-1133">Transmembrane helix</keyword>